<evidence type="ECO:0000256" key="7">
    <source>
        <dbReference type="ARBA" id="ARBA00023239"/>
    </source>
</evidence>
<organism evidence="9 10">
    <name type="scientific">Paenibacillus ginsengarvi</name>
    <dbReference type="NCBI Taxonomy" id="400777"/>
    <lineage>
        <taxon>Bacteria</taxon>
        <taxon>Bacillati</taxon>
        <taxon>Bacillota</taxon>
        <taxon>Bacilli</taxon>
        <taxon>Bacillales</taxon>
        <taxon>Paenibacillaceae</taxon>
        <taxon>Paenibacillus</taxon>
    </lineage>
</organism>
<dbReference type="Gene3D" id="3.90.1680.10">
    <property type="entry name" value="SOS response associated peptidase-like"/>
    <property type="match status" value="1"/>
</dbReference>
<keyword evidence="6" id="KW-0238">DNA-binding</keyword>
<dbReference type="Pfam" id="PF02586">
    <property type="entry name" value="SRAP"/>
    <property type="match status" value="1"/>
</dbReference>
<evidence type="ECO:0000256" key="1">
    <source>
        <dbReference type="ARBA" id="ARBA00008136"/>
    </source>
</evidence>
<dbReference type="EMBL" id="RBAH01000027">
    <property type="protein sequence ID" value="RKN72378.1"/>
    <property type="molecule type" value="Genomic_DNA"/>
</dbReference>
<dbReference type="InterPro" id="IPR003738">
    <property type="entry name" value="SRAP"/>
</dbReference>
<evidence type="ECO:0000256" key="2">
    <source>
        <dbReference type="ARBA" id="ARBA00022670"/>
    </source>
</evidence>
<evidence type="ECO:0000256" key="3">
    <source>
        <dbReference type="ARBA" id="ARBA00022763"/>
    </source>
</evidence>
<keyword evidence="7" id="KW-0456">Lyase</keyword>
<dbReference type="Proteomes" id="UP000282311">
    <property type="component" value="Unassembled WGS sequence"/>
</dbReference>
<dbReference type="OrthoDB" id="9782620at2"/>
<proteinExistence type="inferred from homology"/>
<protein>
    <recommendedName>
        <fullName evidence="8">Abasic site processing protein</fullName>
        <ecNumber evidence="8">3.4.-.-</ecNumber>
    </recommendedName>
</protein>
<dbReference type="GO" id="GO:0016829">
    <property type="term" value="F:lyase activity"/>
    <property type="evidence" value="ECO:0007669"/>
    <property type="project" value="UniProtKB-KW"/>
</dbReference>
<sequence length="237" mass="26839">MCGRYTITISLEELLLRFHIDGEFTLYHRPRYNIAPGQLVPAIINDGRHNRIGDLKWGLVPSWAKDESGASRMINARAETIAEKPAYRQPLERKRCLIPADGFYEWKKKEGGTGKQPMRITLRDEAPFALAGLYDIWLAPDGRKVSTCTIVTTSPNELMTDIHDRMPVILRPEHESVWLDRGVRDVRLLQDMLKPYPAEAMQAYPVSAIVGNVNNEGPECARRIDIGTDAMNAKRKA</sequence>
<dbReference type="GO" id="GO:0003697">
    <property type="term" value="F:single-stranded DNA binding"/>
    <property type="evidence" value="ECO:0007669"/>
    <property type="project" value="InterPro"/>
</dbReference>
<dbReference type="RefSeq" id="WP_120750627.1">
    <property type="nucleotide sequence ID" value="NZ_RBAH01000027.1"/>
</dbReference>
<evidence type="ECO:0000256" key="8">
    <source>
        <dbReference type="RuleBase" id="RU364100"/>
    </source>
</evidence>
<dbReference type="GO" id="GO:0008233">
    <property type="term" value="F:peptidase activity"/>
    <property type="evidence" value="ECO:0007669"/>
    <property type="project" value="UniProtKB-KW"/>
</dbReference>
<gene>
    <name evidence="9" type="ORF">D7M11_28265</name>
</gene>
<name>A0A3B0BII6_9BACL</name>
<comment type="similarity">
    <text evidence="1 8">Belongs to the SOS response-associated peptidase family.</text>
</comment>
<keyword evidence="5" id="KW-0190">Covalent protein-DNA linkage</keyword>
<dbReference type="EC" id="3.4.-.-" evidence="8"/>
<evidence type="ECO:0000256" key="5">
    <source>
        <dbReference type="ARBA" id="ARBA00023124"/>
    </source>
</evidence>
<comment type="caution">
    <text evidence="9">The sequence shown here is derived from an EMBL/GenBank/DDBJ whole genome shotgun (WGS) entry which is preliminary data.</text>
</comment>
<reference evidence="9 10" key="1">
    <citation type="journal article" date="2007" name="Int. J. Syst. Evol. Microbiol.">
        <title>Paenibacillus ginsengarvi sp. nov., isolated from soil from ginseng cultivation.</title>
        <authorList>
            <person name="Yoon M.H."/>
            <person name="Ten L.N."/>
            <person name="Im W.T."/>
        </authorList>
    </citation>
    <scope>NUCLEOTIDE SEQUENCE [LARGE SCALE GENOMIC DNA]</scope>
    <source>
        <strain evidence="9 10">KCTC 13059</strain>
    </source>
</reference>
<dbReference type="GO" id="GO:0006508">
    <property type="term" value="P:proteolysis"/>
    <property type="evidence" value="ECO:0007669"/>
    <property type="project" value="UniProtKB-KW"/>
</dbReference>
<dbReference type="AlphaFoldDB" id="A0A3B0BII6"/>
<keyword evidence="3" id="KW-0227">DNA damage</keyword>
<dbReference type="InterPro" id="IPR036590">
    <property type="entry name" value="SRAP-like"/>
</dbReference>
<dbReference type="SUPFAM" id="SSF143081">
    <property type="entry name" value="BB1717-like"/>
    <property type="match status" value="1"/>
</dbReference>
<evidence type="ECO:0000313" key="10">
    <source>
        <dbReference type="Proteomes" id="UP000282311"/>
    </source>
</evidence>
<evidence type="ECO:0000256" key="6">
    <source>
        <dbReference type="ARBA" id="ARBA00023125"/>
    </source>
</evidence>
<dbReference type="PANTHER" id="PTHR13604:SF0">
    <property type="entry name" value="ABASIC SITE PROCESSING PROTEIN HMCES"/>
    <property type="match status" value="1"/>
</dbReference>
<dbReference type="PANTHER" id="PTHR13604">
    <property type="entry name" value="DC12-RELATED"/>
    <property type="match status" value="1"/>
</dbReference>
<keyword evidence="4 8" id="KW-0378">Hydrolase</keyword>
<keyword evidence="10" id="KW-1185">Reference proteome</keyword>
<evidence type="ECO:0000256" key="4">
    <source>
        <dbReference type="ARBA" id="ARBA00022801"/>
    </source>
</evidence>
<dbReference type="GO" id="GO:0106300">
    <property type="term" value="P:protein-DNA covalent cross-linking repair"/>
    <property type="evidence" value="ECO:0007669"/>
    <property type="project" value="InterPro"/>
</dbReference>
<evidence type="ECO:0000313" key="9">
    <source>
        <dbReference type="EMBL" id="RKN72378.1"/>
    </source>
</evidence>
<keyword evidence="2 8" id="KW-0645">Protease</keyword>
<accession>A0A3B0BII6</accession>